<keyword evidence="14" id="KW-1185">Reference proteome</keyword>
<dbReference type="CDD" id="cd07185">
    <property type="entry name" value="OmpA_C-like"/>
    <property type="match status" value="1"/>
</dbReference>
<keyword evidence="13" id="KW-0966">Cell projection</keyword>
<comment type="subcellular location">
    <subcellularLocation>
        <location evidence="1">Cell membrane</location>
        <topology evidence="1">Single-pass membrane protein</topology>
    </subcellularLocation>
    <subcellularLocation>
        <location evidence="2">Cell outer membrane</location>
    </subcellularLocation>
</comment>
<dbReference type="Proteomes" id="UP001500556">
    <property type="component" value="Unassembled WGS sequence"/>
</dbReference>
<feature type="domain" description="OmpA-like" evidence="12">
    <location>
        <begin position="170"/>
        <end position="289"/>
    </location>
</feature>
<evidence type="ECO:0000313" key="13">
    <source>
        <dbReference type="EMBL" id="GAA4712027.1"/>
    </source>
</evidence>
<dbReference type="InterPro" id="IPR006664">
    <property type="entry name" value="OMP_bac"/>
</dbReference>
<comment type="caution">
    <text evidence="13">The sequence shown here is derived from an EMBL/GenBank/DDBJ whole genome shotgun (WGS) entry which is preliminary data.</text>
</comment>
<dbReference type="EMBL" id="BAABLO010000001">
    <property type="protein sequence ID" value="GAA4712027.1"/>
    <property type="molecule type" value="Genomic_DNA"/>
</dbReference>
<evidence type="ECO:0000256" key="4">
    <source>
        <dbReference type="ARBA" id="ARBA00022475"/>
    </source>
</evidence>
<evidence type="ECO:0000313" key="14">
    <source>
        <dbReference type="Proteomes" id="UP001500556"/>
    </source>
</evidence>
<dbReference type="Pfam" id="PF13677">
    <property type="entry name" value="MotB_plug"/>
    <property type="match status" value="1"/>
</dbReference>
<dbReference type="PANTHER" id="PTHR30329">
    <property type="entry name" value="STATOR ELEMENT OF FLAGELLAR MOTOR COMPLEX"/>
    <property type="match status" value="1"/>
</dbReference>
<comment type="similarity">
    <text evidence="3">Belongs to the MotB family.</text>
</comment>
<evidence type="ECO:0000256" key="9">
    <source>
        <dbReference type="PROSITE-ProRule" id="PRU00473"/>
    </source>
</evidence>
<evidence type="ECO:0000256" key="5">
    <source>
        <dbReference type="ARBA" id="ARBA00022692"/>
    </source>
</evidence>
<dbReference type="Gene3D" id="3.30.1330.60">
    <property type="entry name" value="OmpA-like domain"/>
    <property type="match status" value="1"/>
</dbReference>
<dbReference type="PRINTS" id="PR01021">
    <property type="entry name" value="OMPADOMAIN"/>
</dbReference>
<keyword evidence="6 11" id="KW-1133">Transmembrane helix</keyword>
<accession>A0ABP8XQZ9</accession>
<keyword evidence="8" id="KW-0998">Cell outer membrane</keyword>
<evidence type="ECO:0000256" key="2">
    <source>
        <dbReference type="ARBA" id="ARBA00004442"/>
    </source>
</evidence>
<dbReference type="InterPro" id="IPR050330">
    <property type="entry name" value="Bact_OuterMem_StrucFunc"/>
</dbReference>
<keyword evidence="4" id="KW-1003">Cell membrane</keyword>
<evidence type="ECO:0000256" key="11">
    <source>
        <dbReference type="SAM" id="Phobius"/>
    </source>
</evidence>
<dbReference type="PROSITE" id="PS51123">
    <property type="entry name" value="OMPA_2"/>
    <property type="match status" value="1"/>
</dbReference>
<dbReference type="InterPro" id="IPR006665">
    <property type="entry name" value="OmpA-like"/>
</dbReference>
<dbReference type="RefSeq" id="WP_345500951.1">
    <property type="nucleotide sequence ID" value="NZ_BAABLO010000001.1"/>
</dbReference>
<keyword evidence="13" id="KW-0282">Flagellum</keyword>
<proteinExistence type="inferred from homology"/>
<feature type="region of interest" description="Disordered" evidence="10">
    <location>
        <begin position="78"/>
        <end position="141"/>
    </location>
</feature>
<protein>
    <submittedName>
        <fullName evidence="13">Flagellar motor protein MotB</fullName>
    </submittedName>
</protein>
<evidence type="ECO:0000256" key="8">
    <source>
        <dbReference type="ARBA" id="ARBA00023237"/>
    </source>
</evidence>
<name>A0ABP8XQZ9_9MICO</name>
<feature type="transmembrane region" description="Helical" evidence="11">
    <location>
        <begin position="33"/>
        <end position="53"/>
    </location>
</feature>
<gene>
    <name evidence="13" type="ORF">GCM10025782_05170</name>
</gene>
<evidence type="ECO:0000256" key="10">
    <source>
        <dbReference type="SAM" id="MobiDB-lite"/>
    </source>
</evidence>
<dbReference type="PANTHER" id="PTHR30329:SF21">
    <property type="entry name" value="LIPOPROTEIN YIAD-RELATED"/>
    <property type="match status" value="1"/>
</dbReference>
<feature type="region of interest" description="Disordered" evidence="10">
    <location>
        <begin position="1"/>
        <end position="25"/>
    </location>
</feature>
<keyword evidence="5 11" id="KW-0812">Transmembrane</keyword>
<dbReference type="InterPro" id="IPR036737">
    <property type="entry name" value="OmpA-like_sf"/>
</dbReference>
<dbReference type="InterPro" id="IPR025713">
    <property type="entry name" value="MotB-like_N_dom"/>
</dbReference>
<evidence type="ECO:0000256" key="6">
    <source>
        <dbReference type="ARBA" id="ARBA00022989"/>
    </source>
</evidence>
<dbReference type="Pfam" id="PF00691">
    <property type="entry name" value="OmpA"/>
    <property type="match status" value="1"/>
</dbReference>
<evidence type="ECO:0000259" key="12">
    <source>
        <dbReference type="PROSITE" id="PS51123"/>
    </source>
</evidence>
<evidence type="ECO:0000256" key="7">
    <source>
        <dbReference type="ARBA" id="ARBA00023136"/>
    </source>
</evidence>
<dbReference type="SUPFAM" id="SSF103088">
    <property type="entry name" value="OmpA-like"/>
    <property type="match status" value="1"/>
</dbReference>
<keyword evidence="13" id="KW-0969">Cilium</keyword>
<keyword evidence="7 9" id="KW-0472">Membrane</keyword>
<sequence>MSAGAARGTKGPGRRRGATEEHEEEAENAERWLLSYADMITLLMALFIVLFAISQVDQQKLIALSSGLDQYFGEPAAHTSSTGILDGAPQSAPDGRAVAPQPTRTESALVLPRPASAQAPAPDSRTQGTDPAAQAGQEQRDDLTAIRDRIAASLKAKGLAGSVVFEVRDHGLVVNVVTDRVLFEAGEATLRPEGRRVLDAIAPTLSVLPNQLTVEGHTDNRPISGRFASNWELSTERATTVLRYVLTRGVAGSRVSAAGYADQRPLSSNATEAGRARNRRVAIVVHALAAPEVVSSSQTLTSTTTGD</sequence>
<reference evidence="14" key="1">
    <citation type="journal article" date="2019" name="Int. J. Syst. Evol. Microbiol.">
        <title>The Global Catalogue of Microorganisms (GCM) 10K type strain sequencing project: providing services to taxonomists for standard genome sequencing and annotation.</title>
        <authorList>
            <consortium name="The Broad Institute Genomics Platform"/>
            <consortium name="The Broad Institute Genome Sequencing Center for Infectious Disease"/>
            <person name="Wu L."/>
            <person name="Ma J."/>
        </authorList>
    </citation>
    <scope>NUCLEOTIDE SEQUENCE [LARGE SCALE GENOMIC DNA]</scope>
    <source>
        <strain evidence="14">JCM 18961</strain>
    </source>
</reference>
<evidence type="ECO:0000256" key="1">
    <source>
        <dbReference type="ARBA" id="ARBA00004162"/>
    </source>
</evidence>
<organism evidence="13 14">
    <name type="scientific">Pedococcus ginsenosidimutans</name>
    <dbReference type="NCBI Taxonomy" id="490570"/>
    <lineage>
        <taxon>Bacteria</taxon>
        <taxon>Bacillati</taxon>
        <taxon>Actinomycetota</taxon>
        <taxon>Actinomycetes</taxon>
        <taxon>Micrococcales</taxon>
        <taxon>Intrasporangiaceae</taxon>
        <taxon>Pedococcus</taxon>
    </lineage>
</organism>
<evidence type="ECO:0000256" key="3">
    <source>
        <dbReference type="ARBA" id="ARBA00008914"/>
    </source>
</evidence>